<keyword evidence="7" id="KW-1185">Reference proteome</keyword>
<dbReference type="EMBL" id="CADEPI010000285">
    <property type="protein sequence ID" value="CAB3382830.1"/>
    <property type="molecule type" value="Genomic_DNA"/>
</dbReference>
<proteinExistence type="inferred from homology"/>
<evidence type="ECO:0000256" key="2">
    <source>
        <dbReference type="ARBA" id="ARBA00022694"/>
    </source>
</evidence>
<keyword evidence="3 4" id="KW-0413">Isomerase</keyword>
<dbReference type="InterPro" id="IPR020095">
    <property type="entry name" value="PsdUridine_synth_TruA_C"/>
</dbReference>
<sequence>MVKYFFNLAYIGTNLRGVSKNVQEISQCFDSNSVAGLLELALARLFPSQPDVYISSRTDAGVHAINSSAHFRVKEPSETQRHSCYSIANEVNRYFLKNQCDIRVSDVRIVPEEFHARHSAQSRSYLYRFAVIKPEAQCLDPKIYGKHFHPTPIVENNRCYFVFNSIFDYEKVQKAAEILIGNHDFATFMSKPTSLDNIDKNTVRSVYKLEVRPGTPFISSFFDPVVENWNYWELFCHGKSFLYKQVRRFLSTLITVGQGRISIEDVQRMIDEPGKDSWSSKIFLVPSHGLYLLNVEYNPEDFIFKQENGDITAGKEEKIESDGNKGDLQ</sequence>
<dbReference type="HAMAP" id="MF_00171">
    <property type="entry name" value="TruA"/>
    <property type="match status" value="1"/>
</dbReference>
<dbReference type="GO" id="GO:0160147">
    <property type="term" value="F:tRNA pseudouridine(38-40) synthase activity"/>
    <property type="evidence" value="ECO:0007669"/>
    <property type="project" value="UniProtKB-EC"/>
</dbReference>
<evidence type="ECO:0000313" key="6">
    <source>
        <dbReference type="EMBL" id="CAB3382830.1"/>
    </source>
</evidence>
<dbReference type="Pfam" id="PF01416">
    <property type="entry name" value="PseudoU_synth_1"/>
    <property type="match status" value="1"/>
</dbReference>
<comment type="similarity">
    <text evidence="1 4">Belongs to the tRNA pseudouridine synthase TruA family.</text>
</comment>
<keyword evidence="2 4" id="KW-0819">tRNA processing</keyword>
<dbReference type="InterPro" id="IPR020097">
    <property type="entry name" value="PsdUridine_synth_TruA_a/b_dom"/>
</dbReference>
<protein>
    <recommendedName>
        <fullName evidence="4">tRNA pseudouridine synthase</fullName>
        <ecNumber evidence="4">5.4.99.12</ecNumber>
    </recommendedName>
</protein>
<dbReference type="GO" id="GO:0003723">
    <property type="term" value="F:RNA binding"/>
    <property type="evidence" value="ECO:0007669"/>
    <property type="project" value="InterPro"/>
</dbReference>
<dbReference type="PANTHER" id="PTHR11142">
    <property type="entry name" value="PSEUDOURIDYLATE SYNTHASE"/>
    <property type="match status" value="1"/>
</dbReference>
<evidence type="ECO:0000259" key="5">
    <source>
        <dbReference type="Pfam" id="PF01416"/>
    </source>
</evidence>
<dbReference type="AlphaFoldDB" id="A0A8S1DQ54"/>
<dbReference type="InterPro" id="IPR020094">
    <property type="entry name" value="TruA/RsuA/RluB/E/F_N"/>
</dbReference>
<dbReference type="EC" id="5.4.99.12" evidence="4"/>
<dbReference type="Gene3D" id="3.30.70.660">
    <property type="entry name" value="Pseudouridine synthase I, catalytic domain, C-terminal subdomain"/>
    <property type="match status" value="1"/>
</dbReference>
<dbReference type="Proteomes" id="UP000494165">
    <property type="component" value="Unassembled WGS sequence"/>
</dbReference>
<dbReference type="SUPFAM" id="SSF55120">
    <property type="entry name" value="Pseudouridine synthase"/>
    <property type="match status" value="1"/>
</dbReference>
<evidence type="ECO:0000256" key="3">
    <source>
        <dbReference type="ARBA" id="ARBA00023235"/>
    </source>
</evidence>
<dbReference type="OrthoDB" id="271910at2759"/>
<organism evidence="6 7">
    <name type="scientific">Cloeon dipterum</name>
    <dbReference type="NCBI Taxonomy" id="197152"/>
    <lineage>
        <taxon>Eukaryota</taxon>
        <taxon>Metazoa</taxon>
        <taxon>Ecdysozoa</taxon>
        <taxon>Arthropoda</taxon>
        <taxon>Hexapoda</taxon>
        <taxon>Insecta</taxon>
        <taxon>Pterygota</taxon>
        <taxon>Palaeoptera</taxon>
        <taxon>Ephemeroptera</taxon>
        <taxon>Pisciforma</taxon>
        <taxon>Baetidae</taxon>
        <taxon>Cloeon</taxon>
    </lineage>
</organism>
<dbReference type="InterPro" id="IPR020103">
    <property type="entry name" value="PsdUridine_synth_cat_dom_sf"/>
</dbReference>
<evidence type="ECO:0000313" key="7">
    <source>
        <dbReference type="Proteomes" id="UP000494165"/>
    </source>
</evidence>
<dbReference type="Gene3D" id="3.30.70.580">
    <property type="entry name" value="Pseudouridine synthase I, catalytic domain, N-terminal subdomain"/>
    <property type="match status" value="1"/>
</dbReference>
<evidence type="ECO:0000256" key="4">
    <source>
        <dbReference type="RuleBase" id="RU003792"/>
    </source>
</evidence>
<reference evidence="6 7" key="1">
    <citation type="submission" date="2020-04" db="EMBL/GenBank/DDBJ databases">
        <authorList>
            <person name="Alioto T."/>
            <person name="Alioto T."/>
            <person name="Gomez Garrido J."/>
        </authorList>
    </citation>
    <scope>NUCLEOTIDE SEQUENCE [LARGE SCALE GENOMIC DNA]</scope>
</reference>
<feature type="domain" description="Pseudouridine synthase I TruA alpha/beta" evidence="5">
    <location>
        <begin position="175"/>
        <end position="298"/>
    </location>
</feature>
<dbReference type="InterPro" id="IPR001406">
    <property type="entry name" value="PsdUridine_synth_TruA"/>
</dbReference>
<dbReference type="GO" id="GO:0031119">
    <property type="term" value="P:tRNA pseudouridine synthesis"/>
    <property type="evidence" value="ECO:0007669"/>
    <property type="project" value="TreeGrafter"/>
</dbReference>
<gene>
    <name evidence="6" type="ORF">CLODIP_2_CD11524</name>
</gene>
<comment type="catalytic activity">
    <reaction evidence="4">
        <text>uridine(38/39/40) in tRNA = pseudouridine(38/39/40) in tRNA</text>
        <dbReference type="Rhea" id="RHEA:22376"/>
        <dbReference type="Rhea" id="RHEA-COMP:10085"/>
        <dbReference type="Rhea" id="RHEA-COMP:10087"/>
        <dbReference type="ChEBI" id="CHEBI:65314"/>
        <dbReference type="ChEBI" id="CHEBI:65315"/>
        <dbReference type="EC" id="5.4.99.12"/>
    </reaction>
</comment>
<name>A0A8S1DQ54_9INSE</name>
<comment type="caution">
    <text evidence="6">The sequence shown here is derived from an EMBL/GenBank/DDBJ whole genome shotgun (WGS) entry which is preliminary data.</text>
</comment>
<dbReference type="PANTHER" id="PTHR11142:SF0">
    <property type="entry name" value="TRNA PSEUDOURIDINE SYNTHASE-LIKE 1"/>
    <property type="match status" value="1"/>
</dbReference>
<accession>A0A8S1DQ54</accession>
<evidence type="ECO:0000256" key="1">
    <source>
        <dbReference type="ARBA" id="ARBA00009375"/>
    </source>
</evidence>